<name>A0A2Z3L9S1_9BACT</name>
<dbReference type="InterPro" id="IPR001734">
    <property type="entry name" value="Na/solute_symporter"/>
</dbReference>
<feature type="transmembrane region" description="Helical" evidence="14">
    <location>
        <begin position="6"/>
        <end position="26"/>
    </location>
</feature>
<evidence type="ECO:0000256" key="11">
    <source>
        <dbReference type="ARBA" id="ARBA00023201"/>
    </source>
</evidence>
<feature type="transmembrane region" description="Helical" evidence="14">
    <location>
        <begin position="268"/>
        <end position="291"/>
    </location>
</feature>
<feature type="transmembrane region" description="Helical" evidence="14">
    <location>
        <begin position="72"/>
        <end position="96"/>
    </location>
</feature>
<dbReference type="Proteomes" id="UP000245872">
    <property type="component" value="Chromosome"/>
</dbReference>
<keyword evidence="8" id="KW-0915">Sodium</keyword>
<accession>A0A2Z3L9S1</accession>
<keyword evidence="7 14" id="KW-1133">Transmembrane helix</keyword>
<feature type="transmembrane region" description="Helical" evidence="14">
    <location>
        <begin position="363"/>
        <end position="380"/>
    </location>
</feature>
<dbReference type="PANTHER" id="PTHR48086">
    <property type="entry name" value="SODIUM/PROLINE SYMPORTER-RELATED"/>
    <property type="match status" value="1"/>
</dbReference>
<evidence type="ECO:0000256" key="3">
    <source>
        <dbReference type="ARBA" id="ARBA00022448"/>
    </source>
</evidence>
<dbReference type="PROSITE" id="PS50283">
    <property type="entry name" value="NA_SOLUT_SYMP_3"/>
    <property type="match status" value="1"/>
</dbReference>
<comment type="subcellular location">
    <subcellularLocation>
        <location evidence="1">Cell membrane</location>
        <topology evidence="1">Multi-pass membrane protein</topology>
    </subcellularLocation>
</comment>
<organism evidence="15 16">
    <name type="scientific">Candidatus Cardinium hertigii</name>
    <dbReference type="NCBI Taxonomy" id="247481"/>
    <lineage>
        <taxon>Bacteria</taxon>
        <taxon>Pseudomonadati</taxon>
        <taxon>Bacteroidota</taxon>
        <taxon>Cytophagia</taxon>
        <taxon>Cytophagales</taxon>
        <taxon>Amoebophilaceae</taxon>
        <taxon>Candidatus Cardinium</taxon>
    </lineage>
</organism>
<evidence type="ECO:0000256" key="2">
    <source>
        <dbReference type="ARBA" id="ARBA00006434"/>
    </source>
</evidence>
<feature type="transmembrane region" description="Helical" evidence="14">
    <location>
        <begin position="416"/>
        <end position="436"/>
    </location>
</feature>
<keyword evidence="3" id="KW-0813">Transport</keyword>
<feature type="transmembrane region" description="Helical" evidence="14">
    <location>
        <begin position="125"/>
        <end position="146"/>
    </location>
</feature>
<evidence type="ECO:0000256" key="4">
    <source>
        <dbReference type="ARBA" id="ARBA00022475"/>
    </source>
</evidence>
<comment type="similarity">
    <text evidence="2 13">Belongs to the sodium:solute symporter (SSF) (TC 2.A.21) family.</text>
</comment>
<evidence type="ECO:0000256" key="1">
    <source>
        <dbReference type="ARBA" id="ARBA00004651"/>
    </source>
</evidence>
<evidence type="ECO:0000256" key="12">
    <source>
        <dbReference type="ARBA" id="ARBA00033708"/>
    </source>
</evidence>
<dbReference type="GO" id="GO:0015293">
    <property type="term" value="F:symporter activity"/>
    <property type="evidence" value="ECO:0007669"/>
    <property type="project" value="UniProtKB-KW"/>
</dbReference>
<keyword evidence="10 14" id="KW-0472">Membrane</keyword>
<protein>
    <recommendedName>
        <fullName evidence="17">Sodium:solute symporter family protein</fullName>
    </recommendedName>
</protein>
<keyword evidence="9" id="KW-0406">Ion transport</keyword>
<evidence type="ECO:0000313" key="15">
    <source>
        <dbReference type="EMBL" id="AWN82109.1"/>
    </source>
</evidence>
<keyword evidence="6" id="KW-0769">Symport</keyword>
<feature type="transmembrane region" description="Helical" evidence="14">
    <location>
        <begin position="47"/>
        <end position="66"/>
    </location>
</feature>
<dbReference type="KEGG" id="cher:DK880_00803"/>
<evidence type="ECO:0000256" key="7">
    <source>
        <dbReference type="ARBA" id="ARBA00022989"/>
    </source>
</evidence>
<evidence type="ECO:0000313" key="16">
    <source>
        <dbReference type="Proteomes" id="UP000245872"/>
    </source>
</evidence>
<keyword evidence="11" id="KW-0739">Sodium transport</keyword>
<feature type="transmembrane region" description="Helical" evidence="14">
    <location>
        <begin position="386"/>
        <end position="409"/>
    </location>
</feature>
<sequence length="476" mass="53192">MLLSSQIPLLMVVFFLLFTLGIAYRFTKSSPSFQTYAVGDKQFSTGYLVITLLSTTCGGGMLFRNMELIHRYGLYCMLVLLFANFLVYWSISLLALRMDPFMRHLSMSETIGYVYGTKPRIIASLAYIFSAIPCILIQIHVITFAIDMCLDSVNPNLLITIVIVSFILYTSIGGIRAIMVTDIVQLFAFCTILPFFAWWIFTRTGKSLGELFSFVQAREQFQFGCMYHGKMQVRPIISLVLPYLVTGITPPIMQKVYMAKDHFQASRVFLITGIVSVCMLFFTLVTGLFTFDIAPDGSLENVLRYILAGSPYLLKGSVAIGMLALTMSTADAYLNSCSVILSHDIVETIIGPKIVPYNQQLRLAKYIACCIGAVVVLFSYRRYHLISFIGFYFDCFVPIVIAPFILAVLGFRGSGYSVLVGMVTGILTILSWNLWVKPIIHMNGSFFCMLANGLATLMSHCLAPITKPAEKNLDEL</sequence>
<dbReference type="RefSeq" id="WP_162534187.1">
    <property type="nucleotide sequence ID" value="NZ_CP029619.1"/>
</dbReference>
<comment type="catalytic activity">
    <reaction evidence="12">
        <text>L-proline(in) + Na(+)(in) = L-proline(out) + Na(+)(out)</text>
        <dbReference type="Rhea" id="RHEA:28967"/>
        <dbReference type="ChEBI" id="CHEBI:29101"/>
        <dbReference type="ChEBI" id="CHEBI:60039"/>
    </reaction>
</comment>
<evidence type="ECO:0000256" key="14">
    <source>
        <dbReference type="SAM" id="Phobius"/>
    </source>
</evidence>
<evidence type="ECO:0000256" key="10">
    <source>
        <dbReference type="ARBA" id="ARBA00023136"/>
    </source>
</evidence>
<evidence type="ECO:0000256" key="13">
    <source>
        <dbReference type="RuleBase" id="RU362091"/>
    </source>
</evidence>
<feature type="transmembrane region" description="Helical" evidence="14">
    <location>
        <begin position="442"/>
        <end position="463"/>
    </location>
</feature>
<dbReference type="GO" id="GO:0005886">
    <property type="term" value="C:plasma membrane"/>
    <property type="evidence" value="ECO:0007669"/>
    <property type="project" value="UniProtKB-SubCell"/>
</dbReference>
<dbReference type="Pfam" id="PF00474">
    <property type="entry name" value="SSF"/>
    <property type="match status" value="1"/>
</dbReference>
<keyword evidence="4" id="KW-1003">Cell membrane</keyword>
<reference evidence="15 16" key="1">
    <citation type="submission" date="2018-05" db="EMBL/GenBank/DDBJ databases">
        <title>Candidatus Cardinium hertigii Genome Assembly.</title>
        <authorList>
            <person name="Showmaker K.C."/>
            <person name="Walden K.O."/>
            <person name="Fields C.J."/>
            <person name="Lambert K.N."/>
            <person name="Hudson M.E."/>
        </authorList>
    </citation>
    <scope>NUCLEOTIDE SEQUENCE [LARGE SCALE GENOMIC DNA]</scope>
    <source>
        <strain evidence="16">cHgTN10</strain>
    </source>
</reference>
<evidence type="ECO:0000256" key="9">
    <source>
        <dbReference type="ARBA" id="ARBA00023065"/>
    </source>
</evidence>
<keyword evidence="5 14" id="KW-0812">Transmembrane</keyword>
<evidence type="ECO:0008006" key="17">
    <source>
        <dbReference type="Google" id="ProtNLM"/>
    </source>
</evidence>
<dbReference type="InterPro" id="IPR050277">
    <property type="entry name" value="Sodium:Solute_Symporter"/>
</dbReference>
<dbReference type="InterPro" id="IPR038377">
    <property type="entry name" value="Na/Glc_symporter_sf"/>
</dbReference>
<evidence type="ECO:0000256" key="6">
    <source>
        <dbReference type="ARBA" id="ARBA00022847"/>
    </source>
</evidence>
<dbReference type="EMBL" id="CP029619">
    <property type="protein sequence ID" value="AWN82109.1"/>
    <property type="molecule type" value="Genomic_DNA"/>
</dbReference>
<evidence type="ECO:0000256" key="8">
    <source>
        <dbReference type="ARBA" id="ARBA00023053"/>
    </source>
</evidence>
<feature type="transmembrane region" description="Helical" evidence="14">
    <location>
        <begin position="303"/>
        <end position="325"/>
    </location>
</feature>
<evidence type="ECO:0000256" key="5">
    <source>
        <dbReference type="ARBA" id="ARBA00022692"/>
    </source>
</evidence>
<gene>
    <name evidence="15" type="ORF">DK880_00803</name>
</gene>
<feature type="transmembrane region" description="Helical" evidence="14">
    <location>
        <begin position="152"/>
        <end position="171"/>
    </location>
</feature>
<feature type="transmembrane region" description="Helical" evidence="14">
    <location>
        <begin position="236"/>
        <end position="256"/>
    </location>
</feature>
<dbReference type="PANTHER" id="PTHR48086:SF3">
    <property type="entry name" value="SODIUM_PROLINE SYMPORTER"/>
    <property type="match status" value="1"/>
</dbReference>
<dbReference type="AlphaFoldDB" id="A0A2Z3L9S1"/>
<keyword evidence="16" id="KW-1185">Reference proteome</keyword>
<dbReference type="Gene3D" id="1.20.1730.10">
    <property type="entry name" value="Sodium/glucose cotransporter"/>
    <property type="match status" value="1"/>
</dbReference>
<dbReference type="GO" id="GO:0006814">
    <property type="term" value="P:sodium ion transport"/>
    <property type="evidence" value="ECO:0007669"/>
    <property type="project" value="UniProtKB-KW"/>
</dbReference>
<proteinExistence type="inferred from homology"/>
<feature type="transmembrane region" description="Helical" evidence="14">
    <location>
        <begin position="183"/>
        <end position="201"/>
    </location>
</feature>
<dbReference type="CDD" id="cd10322">
    <property type="entry name" value="SLC5sbd"/>
    <property type="match status" value="1"/>
</dbReference>